<feature type="transmembrane region" description="Helical" evidence="9">
    <location>
        <begin position="64"/>
        <end position="82"/>
    </location>
</feature>
<accession>Q1YRQ7</accession>
<evidence type="ECO:0000313" key="11">
    <source>
        <dbReference type="Proteomes" id="UP000005555"/>
    </source>
</evidence>
<keyword evidence="6 9" id="KW-1133">Transmembrane helix</keyword>
<evidence type="ECO:0000256" key="1">
    <source>
        <dbReference type="ARBA" id="ARBA00002265"/>
    </source>
</evidence>
<dbReference type="STRING" id="314287.GB2207_05147"/>
<keyword evidence="11" id="KW-1185">Reference proteome</keyword>
<sequence length="356" mass="39665">MMHRLSWHVGKTVFAAIAVTLLVLVGLDSVGAIIDQSADVTRNYFFADAMIYVVTLVPSRIYEYIPFASLIGCLVGLGLLAGNSEVIVMRAAGVSPLRIVGFVLKPVLIFIILGMTIGEYFSPYLDQLAEGKREYLRKGESAQDSSSGLWNREGNQFVHANAVFPGGVLYGVTRYQFNDERQIQEASFASRATFNSTERYWIEENVSVTRFLGDSTERDKLITRRWDSELTPNVLMLNILPADSLSIESLYSYIAFLELQNIDTASYEVALWRKALQPLIIIGLVLLGISFVFGPLRDSTMGFRIFIGVVFGISFRIFQDMLGPLSVVFQFPPLLAVLVPILFCVLVGVFLLRRSG</sequence>
<organism evidence="10 11">
    <name type="scientific">gamma proteobacterium HTCC2207</name>
    <dbReference type="NCBI Taxonomy" id="314287"/>
    <lineage>
        <taxon>Bacteria</taxon>
        <taxon>Pseudomonadati</taxon>
        <taxon>Pseudomonadota</taxon>
        <taxon>Gammaproteobacteria</taxon>
        <taxon>Cellvibrionales</taxon>
        <taxon>Porticoccaceae</taxon>
        <taxon>SAR92 clade</taxon>
    </lineage>
</organism>
<reference evidence="10 11" key="1">
    <citation type="submission" date="2006-03" db="EMBL/GenBank/DDBJ databases">
        <authorList>
            <person name="Giovannoni S.J."/>
            <person name="Cho J.-C."/>
            <person name="Ferriera S."/>
            <person name="Johnson J."/>
            <person name="Kravitz S."/>
            <person name="Halpern A."/>
            <person name="Remington K."/>
            <person name="Beeson K."/>
            <person name="Tran B."/>
            <person name="Rogers Y.-H."/>
            <person name="Friedman R."/>
            <person name="Venter J.C."/>
        </authorList>
    </citation>
    <scope>NUCLEOTIDE SEQUENCE [LARGE SCALE GENOMIC DNA]</scope>
    <source>
        <strain evidence="10 11">HTCC2207</strain>
    </source>
</reference>
<dbReference type="PANTHER" id="PTHR33529:SF2">
    <property type="entry name" value="LIPOPOLYSACCHARIDE EXPORT SYSTEM PERMEASE PROTEIN LPTG"/>
    <property type="match status" value="1"/>
</dbReference>
<dbReference type="Pfam" id="PF03739">
    <property type="entry name" value="LptF_LptG"/>
    <property type="match status" value="1"/>
</dbReference>
<keyword evidence="5 9" id="KW-0812">Transmembrane</keyword>
<dbReference type="InterPro" id="IPR005495">
    <property type="entry name" value="LptG/LptF_permease"/>
</dbReference>
<feature type="transmembrane region" description="Helical" evidence="9">
    <location>
        <begin position="102"/>
        <end position="122"/>
    </location>
</feature>
<proteinExistence type="inferred from homology"/>
<feature type="transmembrane region" description="Helical" evidence="9">
    <location>
        <begin position="301"/>
        <end position="319"/>
    </location>
</feature>
<dbReference type="Proteomes" id="UP000005555">
    <property type="component" value="Unassembled WGS sequence"/>
</dbReference>
<evidence type="ECO:0000313" key="10">
    <source>
        <dbReference type="EMBL" id="EAS46988.1"/>
    </source>
</evidence>
<feature type="transmembrane region" description="Helical" evidence="9">
    <location>
        <begin position="12"/>
        <end position="34"/>
    </location>
</feature>
<comment type="similarity">
    <text evidence="3">Belongs to the LptF/LptG family.</text>
</comment>
<dbReference type="HOGENOM" id="CLU_028799_1_1_6"/>
<dbReference type="NCBIfam" id="TIGR04408">
    <property type="entry name" value="LptG_lptG"/>
    <property type="match status" value="1"/>
</dbReference>
<evidence type="ECO:0000256" key="8">
    <source>
        <dbReference type="ARBA" id="ARBA00026081"/>
    </source>
</evidence>
<feature type="transmembrane region" description="Helical" evidence="9">
    <location>
        <begin position="275"/>
        <end position="294"/>
    </location>
</feature>
<comment type="subcellular location">
    <subcellularLocation>
        <location evidence="2">Cell membrane</location>
        <topology evidence="2">Multi-pass membrane protein</topology>
    </subcellularLocation>
</comment>
<name>Q1YRQ7_9GAMM</name>
<dbReference type="EMBL" id="AAPI01000004">
    <property type="protein sequence ID" value="EAS46988.1"/>
    <property type="molecule type" value="Genomic_DNA"/>
</dbReference>
<comment type="subunit">
    <text evidence="8">Component of the lipopolysaccharide transport and assembly complex. The LptBFG transporter is composed of two ATP-binding proteins (LptB) and two transmembrane proteins (LptF and LptG).</text>
</comment>
<keyword evidence="4" id="KW-1003">Cell membrane</keyword>
<evidence type="ECO:0000256" key="6">
    <source>
        <dbReference type="ARBA" id="ARBA00022989"/>
    </source>
</evidence>
<evidence type="ECO:0000256" key="5">
    <source>
        <dbReference type="ARBA" id="ARBA00022692"/>
    </source>
</evidence>
<dbReference type="GO" id="GO:0055085">
    <property type="term" value="P:transmembrane transport"/>
    <property type="evidence" value="ECO:0007669"/>
    <property type="project" value="InterPro"/>
</dbReference>
<dbReference type="OrthoDB" id="9776227at2"/>
<dbReference type="AlphaFoldDB" id="Q1YRQ7"/>
<gene>
    <name evidence="10" type="ORF">GB2207_05147</name>
</gene>
<evidence type="ECO:0000256" key="7">
    <source>
        <dbReference type="ARBA" id="ARBA00023136"/>
    </source>
</evidence>
<feature type="transmembrane region" description="Helical" evidence="9">
    <location>
        <begin position="331"/>
        <end position="352"/>
    </location>
</feature>
<dbReference type="GO" id="GO:0015920">
    <property type="term" value="P:lipopolysaccharide transport"/>
    <property type="evidence" value="ECO:0007669"/>
    <property type="project" value="TreeGrafter"/>
</dbReference>
<evidence type="ECO:0000256" key="4">
    <source>
        <dbReference type="ARBA" id="ARBA00022475"/>
    </source>
</evidence>
<keyword evidence="7 9" id="KW-0472">Membrane</keyword>
<evidence type="ECO:0000256" key="3">
    <source>
        <dbReference type="ARBA" id="ARBA00007725"/>
    </source>
</evidence>
<evidence type="ECO:0000256" key="2">
    <source>
        <dbReference type="ARBA" id="ARBA00004651"/>
    </source>
</evidence>
<dbReference type="PANTHER" id="PTHR33529">
    <property type="entry name" value="SLR0882 PROTEIN-RELATED"/>
    <property type="match status" value="1"/>
</dbReference>
<dbReference type="eggNOG" id="COG0795">
    <property type="taxonomic scope" value="Bacteria"/>
</dbReference>
<dbReference type="GO" id="GO:0043190">
    <property type="term" value="C:ATP-binding cassette (ABC) transporter complex"/>
    <property type="evidence" value="ECO:0007669"/>
    <property type="project" value="InterPro"/>
</dbReference>
<dbReference type="InterPro" id="IPR030923">
    <property type="entry name" value="LptG"/>
</dbReference>
<comment type="function">
    <text evidence="1">Part of the ABC transporter complex LptBFG involved in the translocation of lipopolysaccharide (LPS) from the inner membrane to the outer membrane.</text>
</comment>
<comment type="caution">
    <text evidence="10">The sequence shown here is derived from an EMBL/GenBank/DDBJ whole genome shotgun (WGS) entry which is preliminary data.</text>
</comment>
<protein>
    <submittedName>
        <fullName evidence="10">Permease YjgP/YjgQ</fullName>
    </submittedName>
</protein>
<evidence type="ECO:0000256" key="9">
    <source>
        <dbReference type="SAM" id="Phobius"/>
    </source>
</evidence>